<gene>
    <name evidence="2" type="ORF">CC80DRAFT_550554</name>
</gene>
<feature type="compositionally biased region" description="Polar residues" evidence="1">
    <location>
        <begin position="462"/>
        <end position="483"/>
    </location>
</feature>
<organism evidence="2 3">
    <name type="scientific">Byssothecium circinans</name>
    <dbReference type="NCBI Taxonomy" id="147558"/>
    <lineage>
        <taxon>Eukaryota</taxon>
        <taxon>Fungi</taxon>
        <taxon>Dikarya</taxon>
        <taxon>Ascomycota</taxon>
        <taxon>Pezizomycotina</taxon>
        <taxon>Dothideomycetes</taxon>
        <taxon>Pleosporomycetidae</taxon>
        <taxon>Pleosporales</taxon>
        <taxon>Massarineae</taxon>
        <taxon>Massarinaceae</taxon>
        <taxon>Byssothecium</taxon>
    </lineage>
</organism>
<protein>
    <submittedName>
        <fullName evidence="2">Uncharacterized protein</fullName>
    </submittedName>
</protein>
<feature type="region of interest" description="Disordered" evidence="1">
    <location>
        <begin position="596"/>
        <end position="632"/>
    </location>
</feature>
<sequence>MLVRAGQRFFALRHQDKNILDLLRAPTAQACKLPKGGILYFAIPIPVHTLEQLSTTSLMQLHCHLEGNRNLVYRLAGHHGLEHVTAILGSIEEKLSVQAKSSATPIRMPVCTEDEIEEEVLGTGGYNAMVHWINSGLESAPPFPYEDFVPSPYSGIDLDVRQHGRPERSASSRLSKHKSSHTPRVIRNKMKDITRDKKESFQASNNAYEHLLNSDIEPTDADPVSSRRQHPHWTERTSRFLSFVGTVRPAEIIFLCRGYIHVVADESALGYRLATGKDPKEKILSRSEWHSILQTYQQVLGFEHHESFQAYLSALNNDQLPILFWSILREGHPPPLAFYFLRHSQEDFAARREELTDEELDAFYDNLGFGEDDRESQRCMYETHMHPGDQSSIAGSDAEDAENSLPEQKSRRESLSSVMHISELPREEQEKIRRFIERAEMGEAYMQYLSNGPIVEADDKQATQNTNDGEEQSPTSTTPDSVEDSLQTFIETLTDDELDALYEGLLSLEQDGSELGWRLVTAEWKQPSPSHAQHGDQSKDLPILYPPGPQPQDKPLHDETQGYEDDRTEEEWGQFRADRAKFKRGVDMYFRRPWPKSKAAPVRNQVGHKDAGKASVGSKSAGKKPVCRHAHDTPWSADPLPYGGSAGAYFTPPSLVASSRASPRAYASGFGKDWGVAPRVGTPRSAPGSNRRRRGYFER</sequence>
<feature type="region of interest" description="Disordered" evidence="1">
    <location>
        <begin position="526"/>
        <end position="576"/>
    </location>
</feature>
<keyword evidence="3" id="KW-1185">Reference proteome</keyword>
<reference evidence="2" key="1">
    <citation type="journal article" date="2020" name="Stud. Mycol.">
        <title>101 Dothideomycetes genomes: a test case for predicting lifestyles and emergence of pathogens.</title>
        <authorList>
            <person name="Haridas S."/>
            <person name="Albert R."/>
            <person name="Binder M."/>
            <person name="Bloem J."/>
            <person name="Labutti K."/>
            <person name="Salamov A."/>
            <person name="Andreopoulos B."/>
            <person name="Baker S."/>
            <person name="Barry K."/>
            <person name="Bills G."/>
            <person name="Bluhm B."/>
            <person name="Cannon C."/>
            <person name="Castanera R."/>
            <person name="Culley D."/>
            <person name="Daum C."/>
            <person name="Ezra D."/>
            <person name="Gonzalez J."/>
            <person name="Henrissat B."/>
            <person name="Kuo A."/>
            <person name="Liang C."/>
            <person name="Lipzen A."/>
            <person name="Lutzoni F."/>
            <person name="Magnuson J."/>
            <person name="Mondo S."/>
            <person name="Nolan M."/>
            <person name="Ohm R."/>
            <person name="Pangilinan J."/>
            <person name="Park H.-J."/>
            <person name="Ramirez L."/>
            <person name="Alfaro M."/>
            <person name="Sun H."/>
            <person name="Tritt A."/>
            <person name="Yoshinaga Y."/>
            <person name="Zwiers L.-H."/>
            <person name="Turgeon B."/>
            <person name="Goodwin S."/>
            <person name="Spatafora J."/>
            <person name="Crous P."/>
            <person name="Grigoriev I."/>
        </authorList>
    </citation>
    <scope>NUCLEOTIDE SEQUENCE</scope>
    <source>
        <strain evidence="2">CBS 675.92</strain>
    </source>
</reference>
<dbReference type="OrthoDB" id="10468716at2759"/>
<feature type="region of interest" description="Disordered" evidence="1">
    <location>
        <begin position="461"/>
        <end position="483"/>
    </location>
</feature>
<accession>A0A6A5TR08</accession>
<feature type="region of interest" description="Disordered" evidence="1">
    <location>
        <begin position="163"/>
        <end position="183"/>
    </location>
</feature>
<evidence type="ECO:0000313" key="2">
    <source>
        <dbReference type="EMBL" id="KAF1954092.1"/>
    </source>
</evidence>
<proteinExistence type="predicted"/>
<evidence type="ECO:0000256" key="1">
    <source>
        <dbReference type="SAM" id="MobiDB-lite"/>
    </source>
</evidence>
<dbReference type="AlphaFoldDB" id="A0A6A5TR08"/>
<feature type="compositionally biased region" description="Basic residues" evidence="1">
    <location>
        <begin position="690"/>
        <end position="699"/>
    </location>
</feature>
<feature type="region of interest" description="Disordered" evidence="1">
    <location>
        <begin position="668"/>
        <end position="699"/>
    </location>
</feature>
<dbReference type="Proteomes" id="UP000800035">
    <property type="component" value="Unassembled WGS sequence"/>
</dbReference>
<name>A0A6A5TR08_9PLEO</name>
<feature type="compositionally biased region" description="Basic residues" evidence="1">
    <location>
        <begin position="174"/>
        <end position="183"/>
    </location>
</feature>
<evidence type="ECO:0000313" key="3">
    <source>
        <dbReference type="Proteomes" id="UP000800035"/>
    </source>
</evidence>
<feature type="region of interest" description="Disordered" evidence="1">
    <location>
        <begin position="385"/>
        <end position="423"/>
    </location>
</feature>
<dbReference type="EMBL" id="ML977000">
    <property type="protein sequence ID" value="KAF1954092.1"/>
    <property type="molecule type" value="Genomic_DNA"/>
</dbReference>
<feature type="compositionally biased region" description="Acidic residues" evidence="1">
    <location>
        <begin position="561"/>
        <end position="572"/>
    </location>
</feature>